<feature type="domain" description="MalQ N-terminal beta-sandwich" evidence="11">
    <location>
        <begin position="72"/>
        <end position="168"/>
    </location>
</feature>
<dbReference type="EMBL" id="CP050804">
    <property type="protein sequence ID" value="QJC21465.1"/>
    <property type="molecule type" value="Genomic_DNA"/>
</dbReference>
<name>A0A6H2EIR7_9ACTO</name>
<dbReference type="SUPFAM" id="SSF51445">
    <property type="entry name" value="(Trans)glycosidases"/>
    <property type="match status" value="1"/>
</dbReference>
<dbReference type="InterPro" id="IPR017853">
    <property type="entry name" value="GH"/>
</dbReference>
<evidence type="ECO:0000256" key="9">
    <source>
        <dbReference type="ARBA" id="ARBA00031501"/>
    </source>
</evidence>
<dbReference type="GO" id="GO:0005975">
    <property type="term" value="P:carbohydrate metabolic process"/>
    <property type="evidence" value="ECO:0007669"/>
    <property type="project" value="InterPro"/>
</dbReference>
<reference evidence="12 13" key="1">
    <citation type="submission" date="2020-03" db="EMBL/GenBank/DDBJ databases">
        <title>Complete genome of Arcanobacterium buesumensis sp. nov. strain 2701.</title>
        <authorList>
            <person name="Borowiak M."/>
            <person name="Alssahen M."/>
            <person name="Laemmler C."/>
            <person name="Malorny B."/>
            <person name="Hassan A."/>
            <person name="Prenger-Berninghoff E."/>
            <person name="Ploetz M."/>
            <person name="Abdulmawjood A."/>
        </authorList>
    </citation>
    <scope>NUCLEOTIDE SEQUENCE [LARGE SCALE GENOMIC DNA]</scope>
    <source>
        <strain evidence="12 13">2701</strain>
    </source>
</reference>
<evidence type="ECO:0000256" key="6">
    <source>
        <dbReference type="ARBA" id="ARBA00022679"/>
    </source>
</evidence>
<protein>
    <recommendedName>
        <fullName evidence="4 10">4-alpha-glucanotransferase</fullName>
        <ecNumber evidence="3 10">2.4.1.25</ecNumber>
    </recommendedName>
    <alternativeName>
        <fullName evidence="8 10">Amylomaltase</fullName>
    </alternativeName>
    <alternativeName>
        <fullName evidence="9 10">Disproportionating enzyme</fullName>
    </alternativeName>
</protein>
<gene>
    <name evidence="12" type="primary">malQ</name>
    <name evidence="12" type="ORF">HC352_02325</name>
</gene>
<comment type="similarity">
    <text evidence="2 10">Belongs to the disproportionating enzyme family.</text>
</comment>
<evidence type="ECO:0000313" key="13">
    <source>
        <dbReference type="Proteomes" id="UP000502298"/>
    </source>
</evidence>
<evidence type="ECO:0000256" key="10">
    <source>
        <dbReference type="RuleBase" id="RU361207"/>
    </source>
</evidence>
<evidence type="ECO:0000259" key="11">
    <source>
        <dbReference type="Pfam" id="PF21226"/>
    </source>
</evidence>
<evidence type="ECO:0000256" key="7">
    <source>
        <dbReference type="ARBA" id="ARBA00023277"/>
    </source>
</evidence>
<evidence type="ECO:0000256" key="8">
    <source>
        <dbReference type="ARBA" id="ARBA00031423"/>
    </source>
</evidence>
<dbReference type="KEGG" id="arca:HC352_02325"/>
<proteinExistence type="inferred from homology"/>
<evidence type="ECO:0000313" key="12">
    <source>
        <dbReference type="EMBL" id="QJC21465.1"/>
    </source>
</evidence>
<dbReference type="NCBIfam" id="TIGR00217">
    <property type="entry name" value="malQ"/>
    <property type="match status" value="1"/>
</dbReference>
<sequence length="713" mass="80269">MPDQLLDLDKLHRLADAYNVATEFWAFNGEHEFVDQETLIAVLAAMGVDARTNETINAALIAKEEAPWRQILPPCVVTRNDHEYIVQVHVPHGWDVSLSVICEDGTERSVRQGEDFTPPRTIEGHEIGQASFIIDPGLPLGYHTLLAKVSHADTEKIAEDRTTLIVTPGRLDKGSLAFKRSWGMMAQLYSTRSAQSWGVGDADDLLEMASLFGSMGADYLLVNPLHAAEPIEPLSPSPYLPVTRRFFNPMYIRPENIREVAYLSGPERSLITWAAENVKKDSVKNTHIDRDAAWKAKREALEVIFKAGRSQSRDREFAQYRHNEGQGLEDFALWCALTEVYQGQPFPEELHDVHSRAVAKARASLQERIDFWAWLQWIMDQQLADAQRAAKAAGMTFGVAHDLAVGVHPQGSDTWTIPEAFAKGIGVGAPPDMYNQQGQNWSQPPWRPDALERMDYAPFRDMARTVLRHAGALRVDHVMGLFRLWWIPEGSAASRGTYVRFNHDAMVGVLLLEAHRAGAVVIGEDLGNVEPWVREYLRDRGIWGTSIFWFEKDEQGNPLRAEDYRYDAMVSVDTHDLPPAAGYLAEEHVDLRARLGLLVDPEEEVRAQAQHERETVYARLREYGLIGEDPSEREVIEALHVYLTKTPSPLLCISLVDAVGERRAQNQPGTDQEYANWKIPLADGTEKVVLVEELAQHPRLLSLLESFTQAFNS</sequence>
<dbReference type="PANTHER" id="PTHR32438">
    <property type="entry name" value="4-ALPHA-GLUCANOTRANSFERASE DPE1, CHLOROPLASTIC/AMYLOPLASTIC"/>
    <property type="match status" value="1"/>
</dbReference>
<evidence type="ECO:0000256" key="3">
    <source>
        <dbReference type="ARBA" id="ARBA00012560"/>
    </source>
</evidence>
<keyword evidence="6 10" id="KW-0808">Transferase</keyword>
<dbReference type="InterPro" id="IPR003385">
    <property type="entry name" value="Glyco_hydro_77"/>
</dbReference>
<evidence type="ECO:0000256" key="5">
    <source>
        <dbReference type="ARBA" id="ARBA00022676"/>
    </source>
</evidence>
<dbReference type="EC" id="2.4.1.25" evidence="3 10"/>
<dbReference type="Pfam" id="PF02446">
    <property type="entry name" value="Glyco_hydro_77"/>
    <property type="match status" value="1"/>
</dbReference>
<evidence type="ECO:0000256" key="4">
    <source>
        <dbReference type="ARBA" id="ARBA00020295"/>
    </source>
</evidence>
<dbReference type="Proteomes" id="UP000502298">
    <property type="component" value="Chromosome"/>
</dbReference>
<evidence type="ECO:0000256" key="2">
    <source>
        <dbReference type="ARBA" id="ARBA00005684"/>
    </source>
</evidence>
<comment type="catalytic activity">
    <reaction evidence="1 10">
        <text>Transfers a segment of a (1-&gt;4)-alpha-D-glucan to a new position in an acceptor, which may be glucose or a (1-&gt;4)-alpha-D-glucan.</text>
        <dbReference type="EC" id="2.4.1.25"/>
    </reaction>
</comment>
<keyword evidence="5 10" id="KW-0328">Glycosyltransferase</keyword>
<dbReference type="GO" id="GO:0004134">
    <property type="term" value="F:4-alpha-glucanotransferase activity"/>
    <property type="evidence" value="ECO:0007669"/>
    <property type="project" value="UniProtKB-EC"/>
</dbReference>
<dbReference type="Pfam" id="PF21226">
    <property type="entry name" value="MalQ_N"/>
    <property type="match status" value="1"/>
</dbReference>
<dbReference type="AlphaFoldDB" id="A0A6H2EIR7"/>
<dbReference type="PANTHER" id="PTHR32438:SF5">
    <property type="entry name" value="4-ALPHA-GLUCANOTRANSFERASE DPE1, CHLOROPLASTIC_AMYLOPLASTIC"/>
    <property type="match status" value="1"/>
</dbReference>
<evidence type="ECO:0000256" key="1">
    <source>
        <dbReference type="ARBA" id="ARBA00000439"/>
    </source>
</evidence>
<dbReference type="RefSeq" id="WP_168917406.1">
    <property type="nucleotide sequence ID" value="NZ_CP050804.1"/>
</dbReference>
<organism evidence="12 13">
    <name type="scientific">Arcanobacterium buesumense</name>
    <dbReference type="NCBI Taxonomy" id="2722751"/>
    <lineage>
        <taxon>Bacteria</taxon>
        <taxon>Bacillati</taxon>
        <taxon>Actinomycetota</taxon>
        <taxon>Actinomycetes</taxon>
        <taxon>Actinomycetales</taxon>
        <taxon>Actinomycetaceae</taxon>
        <taxon>Arcanobacterium</taxon>
    </lineage>
</organism>
<accession>A0A6H2EIR7</accession>
<dbReference type="Gene3D" id="3.20.20.80">
    <property type="entry name" value="Glycosidases"/>
    <property type="match status" value="1"/>
</dbReference>
<keyword evidence="13" id="KW-1185">Reference proteome</keyword>
<dbReference type="InterPro" id="IPR048458">
    <property type="entry name" value="MalQ_N"/>
</dbReference>
<keyword evidence="7 10" id="KW-0119">Carbohydrate metabolism</keyword>